<dbReference type="SMART" id="SM00499">
    <property type="entry name" value="AAI"/>
    <property type="match status" value="2"/>
</dbReference>
<evidence type="ECO:0000256" key="2">
    <source>
        <dbReference type="ARBA" id="ARBA00023157"/>
    </source>
</evidence>
<name>A0AAW0LYV5_QUESU</name>
<feature type="chain" id="PRO_5044001792" description="Non-specific lipid-transfer protein" evidence="4">
    <location>
        <begin position="17"/>
        <end position="233"/>
    </location>
</feature>
<evidence type="ECO:0000256" key="4">
    <source>
        <dbReference type="SAM" id="SignalP"/>
    </source>
</evidence>
<keyword evidence="7" id="KW-1185">Reference proteome</keyword>
<gene>
    <name evidence="6" type="primary">NLTP1_0</name>
    <name evidence="6" type="ORF">CFP56_026457</name>
</gene>
<comment type="caution">
    <text evidence="6">The sequence shown here is derived from an EMBL/GenBank/DDBJ whole genome shotgun (WGS) entry which is preliminary data.</text>
</comment>
<dbReference type="SUPFAM" id="SSF47699">
    <property type="entry name" value="Bifunctional inhibitor/lipid-transfer protein/seed storage 2S albumin"/>
    <property type="match status" value="2"/>
</dbReference>
<feature type="signal peptide" evidence="4">
    <location>
        <begin position="1"/>
        <end position="16"/>
    </location>
</feature>
<dbReference type="Pfam" id="PF00234">
    <property type="entry name" value="Tryp_alpha_amyl"/>
    <property type="match status" value="2"/>
</dbReference>
<dbReference type="GO" id="GO:0008289">
    <property type="term" value="F:lipid binding"/>
    <property type="evidence" value="ECO:0007669"/>
    <property type="project" value="UniProtKB-KW"/>
</dbReference>
<keyword evidence="2" id="KW-1015">Disulfide bond</keyword>
<keyword evidence="3" id="KW-0446">Lipid-binding</keyword>
<keyword evidence="3" id="KW-0813">Transport</keyword>
<dbReference type="Gene3D" id="1.10.110.10">
    <property type="entry name" value="Plant lipid-transfer and hydrophobic proteins"/>
    <property type="match status" value="2"/>
</dbReference>
<dbReference type="PRINTS" id="PR00382">
    <property type="entry name" value="LIPIDTRNSFER"/>
</dbReference>
<evidence type="ECO:0000256" key="1">
    <source>
        <dbReference type="ARBA" id="ARBA00009748"/>
    </source>
</evidence>
<evidence type="ECO:0000313" key="7">
    <source>
        <dbReference type="Proteomes" id="UP000237347"/>
    </source>
</evidence>
<dbReference type="PANTHER" id="PTHR33076">
    <property type="entry name" value="NON-SPECIFIC LIPID-TRANSFER PROTEIN 2-RELATED"/>
    <property type="match status" value="1"/>
</dbReference>
<evidence type="ECO:0000259" key="5">
    <source>
        <dbReference type="SMART" id="SM00499"/>
    </source>
</evidence>
<comment type="function">
    <text evidence="3">Plant non-specific lipid-transfer proteins transfer phospholipids as well as galactolipids across membranes. May play a role in wax or cutin deposition in the cell walls of expanding epidermal cells and certain secretory tissues.</text>
</comment>
<dbReference type="PROSITE" id="PS00597">
    <property type="entry name" value="PLANT_LTP"/>
    <property type="match status" value="1"/>
</dbReference>
<keyword evidence="4" id="KW-0732">Signal</keyword>
<comment type="similarity">
    <text evidence="1 3">Belongs to the plant LTP family.</text>
</comment>
<reference evidence="6 7" key="1">
    <citation type="journal article" date="2018" name="Sci. Data">
        <title>The draft genome sequence of cork oak.</title>
        <authorList>
            <person name="Ramos A.M."/>
            <person name="Usie A."/>
            <person name="Barbosa P."/>
            <person name="Barros P.M."/>
            <person name="Capote T."/>
            <person name="Chaves I."/>
            <person name="Simoes F."/>
            <person name="Abreu I."/>
            <person name="Carrasquinho I."/>
            <person name="Faro C."/>
            <person name="Guimaraes J.B."/>
            <person name="Mendonca D."/>
            <person name="Nobrega F."/>
            <person name="Rodrigues L."/>
            <person name="Saibo N.J.M."/>
            <person name="Varela M.C."/>
            <person name="Egas C."/>
            <person name="Matos J."/>
            <person name="Miguel C.M."/>
            <person name="Oliveira M.M."/>
            <person name="Ricardo C.P."/>
            <person name="Goncalves S."/>
        </authorList>
    </citation>
    <scope>NUCLEOTIDE SEQUENCE [LARGE SCALE GENOMIC DNA]</scope>
    <source>
        <strain evidence="7">cv. HL8</strain>
    </source>
</reference>
<dbReference type="CDD" id="cd01960">
    <property type="entry name" value="nsLTP1"/>
    <property type="match status" value="2"/>
</dbReference>
<dbReference type="AlphaFoldDB" id="A0AAW0LYV5"/>
<organism evidence="6 7">
    <name type="scientific">Quercus suber</name>
    <name type="common">Cork oak</name>
    <dbReference type="NCBI Taxonomy" id="58331"/>
    <lineage>
        <taxon>Eukaryota</taxon>
        <taxon>Viridiplantae</taxon>
        <taxon>Streptophyta</taxon>
        <taxon>Embryophyta</taxon>
        <taxon>Tracheophyta</taxon>
        <taxon>Spermatophyta</taxon>
        <taxon>Magnoliopsida</taxon>
        <taxon>eudicotyledons</taxon>
        <taxon>Gunneridae</taxon>
        <taxon>Pentapetalae</taxon>
        <taxon>rosids</taxon>
        <taxon>fabids</taxon>
        <taxon>Fagales</taxon>
        <taxon>Fagaceae</taxon>
        <taxon>Quercus</taxon>
    </lineage>
</organism>
<accession>A0AAW0LYV5</accession>
<dbReference type="Proteomes" id="UP000237347">
    <property type="component" value="Unassembled WGS sequence"/>
</dbReference>
<proteinExistence type="inferred from homology"/>
<evidence type="ECO:0000256" key="3">
    <source>
        <dbReference type="RuleBase" id="RU000628"/>
    </source>
</evidence>
<dbReference type="EMBL" id="PKMF04000042">
    <property type="protein sequence ID" value="KAK7855822.1"/>
    <property type="molecule type" value="Genomic_DNA"/>
</dbReference>
<evidence type="ECO:0000313" key="6">
    <source>
        <dbReference type="EMBL" id="KAK7855822.1"/>
    </source>
</evidence>
<sequence>MCAFLCMIAIVPIAQATITCTQVSNGVLPCVTYLRSTGASPPPANCCQGVRNLNGMAKTTPDRQAACNCLKTAASEISGLNPTLAANLPKNCGVNIPYKISTSTDCSNEDDRAAICGCWDISSVKNKDIMSAIVPIAQATITCTQISNNVMPCVTYLRSNGASPPPENCCQGVRNLNGMAKTTPDRQAVCNCFKAAAGGISGLNPTLVANLPKNCGVNSPYKISPSTDCSKVQ</sequence>
<dbReference type="InterPro" id="IPR016140">
    <property type="entry name" value="Bifunc_inhib/LTP/seed_store"/>
</dbReference>
<feature type="domain" description="Bifunctional inhibitor/plant lipid transfer protein/seed storage helical" evidence="5">
    <location>
        <begin position="20"/>
        <end position="106"/>
    </location>
</feature>
<protein>
    <recommendedName>
        <fullName evidence="3">Non-specific lipid-transfer protein</fullName>
    </recommendedName>
</protein>
<dbReference type="InterPro" id="IPR036312">
    <property type="entry name" value="Bifun_inhib/LTP/seed_sf"/>
</dbReference>
<dbReference type="InterPro" id="IPR000528">
    <property type="entry name" value="Plant_nsLTP"/>
</dbReference>
<dbReference type="GO" id="GO:0006869">
    <property type="term" value="P:lipid transport"/>
    <property type="evidence" value="ECO:0007669"/>
    <property type="project" value="InterPro"/>
</dbReference>
<feature type="domain" description="Bifunctional inhibitor/plant lipid transfer protein/seed storage helical" evidence="5">
    <location>
        <begin position="143"/>
        <end position="229"/>
    </location>
</feature>